<dbReference type="InterPro" id="IPR028081">
    <property type="entry name" value="Leu-bd"/>
</dbReference>
<dbReference type="EMBL" id="NJGV01000019">
    <property type="protein sequence ID" value="OWY33265.1"/>
    <property type="molecule type" value="Genomic_DNA"/>
</dbReference>
<dbReference type="Pfam" id="PF13458">
    <property type="entry name" value="Peripla_BP_6"/>
    <property type="match status" value="1"/>
</dbReference>
<feature type="signal peptide" evidence="3">
    <location>
        <begin position="1"/>
        <end position="25"/>
    </location>
</feature>
<evidence type="ECO:0000256" key="2">
    <source>
        <dbReference type="ARBA" id="ARBA00022729"/>
    </source>
</evidence>
<comment type="caution">
    <text evidence="5">The sequence shown here is derived from an EMBL/GenBank/DDBJ whole genome shotgun (WGS) entry which is preliminary data.</text>
</comment>
<feature type="domain" description="Leucine-binding protein" evidence="4">
    <location>
        <begin position="29"/>
        <end position="362"/>
    </location>
</feature>
<sequence length="392" mass="41469">MNRLTKVAGAVMMAMAAGASLSAQAADVVKVGFLTTLSGPASAPGVDEREGFMLAMKMLGNKLGGVPAEVIVVDDQFSPDAAKQGADRLIKREKVDILSGFVYSNILLAVAPAAFASKTVVVSANAGPAQLAGAGCNPYFFSASYQNDATHEAAGKLMADKGYQRVAIIAPNYPAGKDASAGFKRFLKKDPALELFPKLGQLDFATEIAQLRAANIDALYFFLPGGMGVNFVKQYAAAGMDPKIVRVMPAYDADQQMLSNGDLIAGVANTGQWSADLPNEQNRAFVAAYVKEYGHQPSMFASQAYDAAMLIDSAVKAIGGKVENREALIAAIKAANFKSVRGGFKFAANHFPIQNQYARVVTKGADGKYVNNMTQTLLPDHVDAYVGQCKMP</sequence>
<keyword evidence="6" id="KW-1185">Reference proteome</keyword>
<evidence type="ECO:0000256" key="3">
    <source>
        <dbReference type="SAM" id="SignalP"/>
    </source>
</evidence>
<dbReference type="PANTHER" id="PTHR30483:SF6">
    <property type="entry name" value="PERIPLASMIC BINDING PROTEIN OF ABC TRANSPORTER FOR NATURAL AMINO ACIDS"/>
    <property type="match status" value="1"/>
</dbReference>
<evidence type="ECO:0000313" key="6">
    <source>
        <dbReference type="Proteomes" id="UP000214747"/>
    </source>
</evidence>
<dbReference type="Gene3D" id="3.40.50.2300">
    <property type="match status" value="2"/>
</dbReference>
<keyword evidence="2 3" id="KW-0732">Signal</keyword>
<accession>A0A225SR77</accession>
<dbReference type="CDD" id="cd06359">
    <property type="entry name" value="PBP1_Nba-like"/>
    <property type="match status" value="1"/>
</dbReference>
<dbReference type="InterPro" id="IPR028082">
    <property type="entry name" value="Peripla_BP_I"/>
</dbReference>
<organism evidence="5 6">
    <name type="scientific">Herbaspirillum aquaticum</name>
    <dbReference type="NCBI Taxonomy" id="568783"/>
    <lineage>
        <taxon>Bacteria</taxon>
        <taxon>Pseudomonadati</taxon>
        <taxon>Pseudomonadota</taxon>
        <taxon>Betaproteobacteria</taxon>
        <taxon>Burkholderiales</taxon>
        <taxon>Oxalobacteraceae</taxon>
        <taxon>Herbaspirillum</taxon>
    </lineage>
</organism>
<dbReference type="InterPro" id="IPR051010">
    <property type="entry name" value="BCAA_transport"/>
</dbReference>
<name>A0A225SR77_9BURK</name>
<protein>
    <submittedName>
        <fullName evidence="5">ABC transporter substrate-binding protein</fullName>
    </submittedName>
</protein>
<feature type="chain" id="PRO_5012556229" evidence="3">
    <location>
        <begin position="26"/>
        <end position="392"/>
    </location>
</feature>
<evidence type="ECO:0000256" key="1">
    <source>
        <dbReference type="ARBA" id="ARBA00010062"/>
    </source>
</evidence>
<dbReference type="RefSeq" id="WP_088756335.1">
    <property type="nucleotide sequence ID" value="NZ_NJGV01000019.1"/>
</dbReference>
<evidence type="ECO:0000259" key="4">
    <source>
        <dbReference type="Pfam" id="PF13458"/>
    </source>
</evidence>
<proteinExistence type="inferred from homology"/>
<dbReference type="SUPFAM" id="SSF53822">
    <property type="entry name" value="Periplasmic binding protein-like I"/>
    <property type="match status" value="1"/>
</dbReference>
<dbReference type="AlphaFoldDB" id="A0A225SR77"/>
<comment type="similarity">
    <text evidence="1">Belongs to the leucine-binding protein family.</text>
</comment>
<dbReference type="Proteomes" id="UP000214747">
    <property type="component" value="Unassembled WGS sequence"/>
</dbReference>
<evidence type="ECO:0000313" key="5">
    <source>
        <dbReference type="EMBL" id="OWY33265.1"/>
    </source>
</evidence>
<dbReference type="PANTHER" id="PTHR30483">
    <property type="entry name" value="LEUCINE-SPECIFIC-BINDING PROTEIN"/>
    <property type="match status" value="1"/>
</dbReference>
<reference evidence="5 6" key="1">
    <citation type="journal article" date="2010" name="Int. J. Syst. Evol. Microbiol.">
        <title>Reclassification of Herbaspirillum putei as a later heterotypic synonym of Herbaspirillum huttiense, with the description of H. huttiense subsp. huttiense subsp. nov. and H. huttiense subsp. putei subsp. nov., comb. nov., and description of Herbaspirillum aquaticum sp. nov.</title>
        <authorList>
            <person name="Dobritsa A.P."/>
            <person name="Reddy M.C."/>
            <person name="Samadpour M."/>
        </authorList>
    </citation>
    <scope>NUCLEOTIDE SEQUENCE [LARGE SCALE GENOMIC DNA]</scope>
    <source>
        <strain evidence="5 6">IEH 4430</strain>
    </source>
</reference>
<gene>
    <name evidence="5" type="ORF">CEJ45_17590</name>
</gene>